<reference evidence="2 3" key="1">
    <citation type="submission" date="2020-07" db="EMBL/GenBank/DDBJ databases">
        <title>Sequencing the genomes of 1000 actinobacteria strains.</title>
        <authorList>
            <person name="Klenk H.-P."/>
        </authorList>
    </citation>
    <scope>NUCLEOTIDE SEQUENCE [LARGE SCALE GENOMIC DNA]</scope>
    <source>
        <strain evidence="2 3">DSM 29531</strain>
    </source>
</reference>
<evidence type="ECO:0000313" key="3">
    <source>
        <dbReference type="Proteomes" id="UP000571817"/>
    </source>
</evidence>
<dbReference type="RefSeq" id="WP_343048382.1">
    <property type="nucleotide sequence ID" value="NZ_JACCFW010000001.1"/>
</dbReference>
<feature type="transmembrane region" description="Helical" evidence="1">
    <location>
        <begin position="24"/>
        <end position="48"/>
    </location>
</feature>
<protein>
    <submittedName>
        <fullName evidence="2">ABC-2 type transport system permease protein</fullName>
    </submittedName>
</protein>
<evidence type="ECO:0000256" key="1">
    <source>
        <dbReference type="SAM" id="Phobius"/>
    </source>
</evidence>
<proteinExistence type="predicted"/>
<dbReference type="PANTHER" id="PTHR36832:SF2">
    <property type="entry name" value="INTEGRAL MEMBRANE PROTEIN"/>
    <property type="match status" value="1"/>
</dbReference>
<dbReference type="PANTHER" id="PTHR36832">
    <property type="entry name" value="SLR1174 PROTEIN-RELATED"/>
    <property type="match status" value="1"/>
</dbReference>
<keyword evidence="1" id="KW-0472">Membrane</keyword>
<dbReference type="EMBL" id="JACCFW010000001">
    <property type="protein sequence ID" value="NYJ73490.1"/>
    <property type="molecule type" value="Genomic_DNA"/>
</dbReference>
<feature type="transmembrane region" description="Helical" evidence="1">
    <location>
        <begin position="146"/>
        <end position="175"/>
    </location>
</feature>
<keyword evidence="1" id="KW-1133">Transmembrane helix</keyword>
<comment type="caution">
    <text evidence="2">The sequence shown here is derived from an EMBL/GenBank/DDBJ whole genome shotgun (WGS) entry which is preliminary data.</text>
</comment>
<evidence type="ECO:0000313" key="2">
    <source>
        <dbReference type="EMBL" id="NYJ73490.1"/>
    </source>
</evidence>
<dbReference type="Proteomes" id="UP000571817">
    <property type="component" value="Unassembled WGS sequence"/>
</dbReference>
<dbReference type="InterPro" id="IPR010390">
    <property type="entry name" value="ABC-2_transporter-like"/>
</dbReference>
<gene>
    <name evidence="2" type="ORF">HNR15_000453</name>
</gene>
<dbReference type="Pfam" id="PF06182">
    <property type="entry name" value="ABC2_membrane_6"/>
    <property type="match status" value="1"/>
</dbReference>
<sequence>MPVALAPYGRLFAAGIRQQTTYRLAMLGGLVANTTFGLLKSVILLAAVRAGGGNLHGYAVGTMATYVWLSQGLLGSLNLTGRTDLADRIKSGAVVTDFLRPISLQWGTVATDVGKAVCALLPRGVPSMLIGYLFVGMTIPHRPLPWVLGAVSLLLGITVSWASVYLVASAAYWLVEIRGLQVFYMMVSGFFAGLLVPISLFPHWLLVLASSTPFPSMLQYPIDVFTGRGGVGLIAAQVGWLALVGTVGHVLTNAGRRRLEVQGG</sequence>
<feature type="transmembrane region" description="Helical" evidence="1">
    <location>
        <begin position="55"/>
        <end position="74"/>
    </location>
</feature>
<accession>A0A853DFP5</accession>
<organism evidence="2 3">
    <name type="scientific">Allobranchiibius huperziae</name>
    <dbReference type="NCBI Taxonomy" id="1874116"/>
    <lineage>
        <taxon>Bacteria</taxon>
        <taxon>Bacillati</taxon>
        <taxon>Actinomycetota</taxon>
        <taxon>Actinomycetes</taxon>
        <taxon>Micrococcales</taxon>
        <taxon>Dermacoccaceae</taxon>
        <taxon>Allobranchiibius</taxon>
    </lineage>
</organism>
<feature type="transmembrane region" description="Helical" evidence="1">
    <location>
        <begin position="229"/>
        <end position="251"/>
    </location>
</feature>
<keyword evidence="3" id="KW-1185">Reference proteome</keyword>
<keyword evidence="1" id="KW-0812">Transmembrane</keyword>
<feature type="transmembrane region" description="Helical" evidence="1">
    <location>
        <begin position="182"/>
        <end position="209"/>
    </location>
</feature>
<name>A0A853DFP5_9MICO</name>
<dbReference type="AlphaFoldDB" id="A0A853DFP5"/>